<dbReference type="AlphaFoldDB" id="A0A9P0E9L5"/>
<keyword evidence="2" id="KW-1185">Reference proteome</keyword>
<evidence type="ECO:0000313" key="1">
    <source>
        <dbReference type="EMBL" id="CAH1392423.1"/>
    </source>
</evidence>
<dbReference type="EMBL" id="OV725077">
    <property type="protein sequence ID" value="CAH1392423.1"/>
    <property type="molecule type" value="Genomic_DNA"/>
</dbReference>
<evidence type="ECO:0000313" key="2">
    <source>
        <dbReference type="Proteomes" id="UP001152798"/>
    </source>
</evidence>
<sequence>MLAFWSSRSIFSIHQHFNYFDLFYTDFIMKYPIPIAVPQSKISRTSRRAHMEAFQHYGCHNSIIHSLLHGVDLRFGPLLSYRHPPWHQASL</sequence>
<proteinExistence type="predicted"/>
<dbReference type="Proteomes" id="UP001152798">
    <property type="component" value="Chromosome 1"/>
</dbReference>
<gene>
    <name evidence="1" type="ORF">NEZAVI_LOCUS3238</name>
</gene>
<protein>
    <submittedName>
        <fullName evidence="1">Uncharacterized protein</fullName>
    </submittedName>
</protein>
<reference evidence="1" key="1">
    <citation type="submission" date="2022-01" db="EMBL/GenBank/DDBJ databases">
        <authorList>
            <person name="King R."/>
        </authorList>
    </citation>
    <scope>NUCLEOTIDE SEQUENCE</scope>
</reference>
<organism evidence="1 2">
    <name type="scientific">Nezara viridula</name>
    <name type="common">Southern green stink bug</name>
    <name type="synonym">Cimex viridulus</name>
    <dbReference type="NCBI Taxonomy" id="85310"/>
    <lineage>
        <taxon>Eukaryota</taxon>
        <taxon>Metazoa</taxon>
        <taxon>Ecdysozoa</taxon>
        <taxon>Arthropoda</taxon>
        <taxon>Hexapoda</taxon>
        <taxon>Insecta</taxon>
        <taxon>Pterygota</taxon>
        <taxon>Neoptera</taxon>
        <taxon>Paraneoptera</taxon>
        <taxon>Hemiptera</taxon>
        <taxon>Heteroptera</taxon>
        <taxon>Panheteroptera</taxon>
        <taxon>Pentatomomorpha</taxon>
        <taxon>Pentatomoidea</taxon>
        <taxon>Pentatomidae</taxon>
        <taxon>Pentatominae</taxon>
        <taxon>Nezara</taxon>
    </lineage>
</organism>
<accession>A0A9P0E9L5</accession>
<name>A0A9P0E9L5_NEZVI</name>